<dbReference type="RefSeq" id="WP_244175539.1">
    <property type="nucleotide sequence ID" value="NZ_CAWNGD010000106.1"/>
</dbReference>
<sequence>MDTFTISHARENLAAVIDQAVAGQPVEITRHGRETAVIISKKEFEALQKAKLDAEFADIVGLLDTSNRALTDR</sequence>
<reference evidence="3 4" key="1">
    <citation type="submission" date="2016-10" db="EMBL/GenBank/DDBJ databases">
        <title>Systematic genetic and metabolomic analysis of Xenorhabdus and Photorhabdus spp., highlights the requirements for a dual symbiotic and pathogenic life style.</title>
        <authorList>
            <person name="Tobias N.J."/>
            <person name="Wolff H."/>
            <person name="Djahanschiri B."/>
            <person name="Pidot S.J."/>
            <person name="Stinear T.P."/>
            <person name="Ebersberger I."/>
            <person name="Bode H.B."/>
        </authorList>
    </citation>
    <scope>NUCLEOTIDE SEQUENCE [LARGE SCALE GENOMIC DNA]</scope>
    <source>
        <strain evidence="3 4">DSM 22392</strain>
    </source>
</reference>
<evidence type="ECO:0000313" key="4">
    <source>
        <dbReference type="Proteomes" id="UP000194350"/>
    </source>
</evidence>
<dbReference type="InterPro" id="IPR051405">
    <property type="entry name" value="phD/YefM_antitoxin"/>
</dbReference>
<dbReference type="InterPro" id="IPR006442">
    <property type="entry name" value="Antitoxin_Phd/YefM"/>
</dbReference>
<dbReference type="AlphaFoldDB" id="A0A1Y2SE46"/>
<dbReference type="Gene3D" id="3.40.1620.10">
    <property type="entry name" value="YefM-like domain"/>
    <property type="match status" value="1"/>
</dbReference>
<gene>
    <name evidence="3" type="ORF">Xvie_01576</name>
</gene>
<name>A0A1Y2SE46_9GAMM</name>
<evidence type="ECO:0000256" key="1">
    <source>
        <dbReference type="ARBA" id="ARBA00009981"/>
    </source>
</evidence>
<comment type="similarity">
    <text evidence="1 2">Belongs to the phD/YefM antitoxin family.</text>
</comment>
<dbReference type="Pfam" id="PF02604">
    <property type="entry name" value="PhdYeFM_antitox"/>
    <property type="match status" value="1"/>
</dbReference>
<dbReference type="NCBIfam" id="TIGR01552">
    <property type="entry name" value="phd_fam"/>
    <property type="match status" value="1"/>
</dbReference>
<evidence type="ECO:0000256" key="2">
    <source>
        <dbReference type="RuleBase" id="RU362080"/>
    </source>
</evidence>
<dbReference type="PANTHER" id="PTHR33713">
    <property type="entry name" value="ANTITOXIN YAFN-RELATED"/>
    <property type="match status" value="1"/>
</dbReference>
<comment type="function">
    <text evidence="2">Antitoxin component of a type II toxin-antitoxin (TA) system.</text>
</comment>
<dbReference type="Proteomes" id="UP000194350">
    <property type="component" value="Unassembled WGS sequence"/>
</dbReference>
<organism evidence="3 4">
    <name type="scientific">Xenorhabdus vietnamensis</name>
    <dbReference type="NCBI Taxonomy" id="351656"/>
    <lineage>
        <taxon>Bacteria</taxon>
        <taxon>Pseudomonadati</taxon>
        <taxon>Pseudomonadota</taxon>
        <taxon>Gammaproteobacteria</taxon>
        <taxon>Enterobacterales</taxon>
        <taxon>Morganellaceae</taxon>
        <taxon>Xenorhabdus</taxon>
    </lineage>
</organism>
<dbReference type="PANTHER" id="PTHR33713:SF6">
    <property type="entry name" value="ANTITOXIN YEFM"/>
    <property type="match status" value="1"/>
</dbReference>
<dbReference type="SUPFAM" id="SSF143120">
    <property type="entry name" value="YefM-like"/>
    <property type="match status" value="1"/>
</dbReference>
<comment type="caution">
    <text evidence="3">The sequence shown here is derived from an EMBL/GenBank/DDBJ whole genome shotgun (WGS) entry which is preliminary data.</text>
</comment>
<protein>
    <recommendedName>
        <fullName evidence="2">Antitoxin</fullName>
    </recommendedName>
</protein>
<dbReference type="InterPro" id="IPR036165">
    <property type="entry name" value="YefM-like_sf"/>
</dbReference>
<dbReference type="EMBL" id="MUBJ01000006">
    <property type="protein sequence ID" value="OTA16897.1"/>
    <property type="molecule type" value="Genomic_DNA"/>
</dbReference>
<accession>A0A1Y2SE46</accession>
<proteinExistence type="inferred from homology"/>
<keyword evidence="4" id="KW-1185">Reference proteome</keyword>
<dbReference type="STRING" id="351656.Xvie_01576"/>
<evidence type="ECO:0000313" key="3">
    <source>
        <dbReference type="EMBL" id="OTA16897.1"/>
    </source>
</evidence>